<dbReference type="InterPro" id="IPR010982">
    <property type="entry name" value="Lambda_DNA-bd_dom_sf"/>
</dbReference>
<evidence type="ECO:0008006" key="3">
    <source>
        <dbReference type="Google" id="ProtNLM"/>
    </source>
</evidence>
<dbReference type="KEGG" id="cart:PA27867_3572"/>
<dbReference type="SUPFAM" id="SSF47413">
    <property type="entry name" value="lambda repressor-like DNA-binding domains"/>
    <property type="match status" value="1"/>
</dbReference>
<reference evidence="1 2" key="1">
    <citation type="submission" date="2016-06" db="EMBL/GenBank/DDBJ databases">
        <title>Genome sequencing of Cryobacterium arcticum PAMC 27867.</title>
        <authorList>
            <person name="Lee J."/>
            <person name="Kim O.-S."/>
        </authorList>
    </citation>
    <scope>NUCLEOTIDE SEQUENCE [LARGE SCALE GENOMIC DNA]</scope>
    <source>
        <strain evidence="1 2">PAMC 27867</strain>
    </source>
</reference>
<sequence length="87" mass="8960">MNTPTPPAATAPANTLAALLPVAIRAELLAQGLTQKTLCDAWSVTQPAVSVKLSGKTRITDTQVEQAAYALGMSPFDLIARAGQIAA</sequence>
<dbReference type="STRING" id="670052.PA27867_3572"/>
<evidence type="ECO:0000313" key="2">
    <source>
        <dbReference type="Proteomes" id="UP000092582"/>
    </source>
</evidence>
<accession>A0A1B1BPH1</accession>
<gene>
    <name evidence="1" type="ORF">PA27867_3572</name>
</gene>
<dbReference type="AlphaFoldDB" id="A0A1B1BPH1"/>
<organism evidence="1 2">
    <name type="scientific">Cryobacterium arcticum</name>
    <dbReference type="NCBI Taxonomy" id="670052"/>
    <lineage>
        <taxon>Bacteria</taxon>
        <taxon>Bacillati</taxon>
        <taxon>Actinomycetota</taxon>
        <taxon>Actinomycetes</taxon>
        <taxon>Micrococcales</taxon>
        <taxon>Microbacteriaceae</taxon>
        <taxon>Cryobacterium</taxon>
    </lineage>
</organism>
<evidence type="ECO:0000313" key="1">
    <source>
        <dbReference type="EMBL" id="ANP74494.1"/>
    </source>
</evidence>
<proteinExistence type="predicted"/>
<dbReference type="InterPro" id="IPR001387">
    <property type="entry name" value="Cro/C1-type_HTH"/>
</dbReference>
<protein>
    <recommendedName>
        <fullName evidence="3">HTH cro/C1-type domain-containing protein</fullName>
    </recommendedName>
</protein>
<dbReference type="CDD" id="cd00093">
    <property type="entry name" value="HTH_XRE"/>
    <property type="match status" value="1"/>
</dbReference>
<keyword evidence="2" id="KW-1185">Reference proteome</keyword>
<dbReference type="GO" id="GO:0003677">
    <property type="term" value="F:DNA binding"/>
    <property type="evidence" value="ECO:0007669"/>
    <property type="project" value="InterPro"/>
</dbReference>
<dbReference type="EMBL" id="CP016282">
    <property type="protein sequence ID" value="ANP74494.1"/>
    <property type="molecule type" value="Genomic_DNA"/>
</dbReference>
<dbReference type="Gene3D" id="1.10.260.40">
    <property type="entry name" value="lambda repressor-like DNA-binding domains"/>
    <property type="match status" value="1"/>
</dbReference>
<dbReference type="Proteomes" id="UP000092582">
    <property type="component" value="Chromosome 1"/>
</dbReference>
<name>A0A1B1BPH1_9MICO</name>
<dbReference type="RefSeq" id="WP_066598417.1">
    <property type="nucleotide sequence ID" value="NZ_CP016282.1"/>
</dbReference>